<evidence type="ECO:0000256" key="1">
    <source>
        <dbReference type="SAM" id="MobiDB-lite"/>
    </source>
</evidence>
<dbReference type="PROSITE" id="PS50200">
    <property type="entry name" value="RA"/>
    <property type="match status" value="1"/>
</dbReference>
<dbReference type="InterPro" id="IPR000159">
    <property type="entry name" value="RA_dom"/>
</dbReference>
<sequence>MPTSSSAVERKLQSKNGASIKRAKSFNSTSAPTSPSLLRRNKQPALEPRLNKSAHLLMEAKKVAKELEERKKKGLLRPQSAKTMNLGSRFRSGSNGTNNGLKKPSQSADNMLRSSAPASFYGRLTPLRNSGRKRACAVPATGKSCFQCNKSLKSGFFSEHGGLSYCNVPCYSSLFSSLREDDDAMEGISTLSNEQKSFRASLIPKLRVYNTYYSQKPCQISCREINDKFVLEGVIKVYWGLRSPVTLADSEVSHYWKHFQPDDGTKRLDNTENVPPKNMRQPPPHKHDNKYKYKRKESSGSPSNGDGPKRRLGCSVCNNSIYNTEIVTSFIPPYGTPTTLRVTNHVTVPIVIDMLLKKFQIRDNRKRFSLYTVYESGGQRRLRNDSFPLLSRVNLGPCEDVAKLFIMDTADQKEITHEVAQYINFNSSVLETFVKKFHEEEEREVERIREKYKDYKELLMKRIGEFERNNNFSKEE</sequence>
<dbReference type="InterPro" id="IPR011524">
    <property type="entry name" value="SARAH_dom"/>
</dbReference>
<dbReference type="OrthoDB" id="9976881at2759"/>
<protein>
    <recommendedName>
        <fullName evidence="6">Ras association domain-containing protein 2</fullName>
    </recommendedName>
</protein>
<dbReference type="PROSITE" id="PS50951">
    <property type="entry name" value="SARAH"/>
    <property type="match status" value="1"/>
</dbReference>
<feature type="region of interest" description="Disordered" evidence="1">
    <location>
        <begin position="69"/>
        <end position="110"/>
    </location>
</feature>
<feature type="compositionally biased region" description="Polar residues" evidence="1">
    <location>
        <begin position="80"/>
        <end position="110"/>
    </location>
</feature>
<dbReference type="SMART" id="SM00314">
    <property type="entry name" value="RA"/>
    <property type="match status" value="1"/>
</dbReference>
<dbReference type="Pfam" id="PF16517">
    <property type="entry name" value="Nore1-SARAH"/>
    <property type="match status" value="1"/>
</dbReference>
<feature type="compositionally biased region" description="Basic residues" evidence="1">
    <location>
        <begin position="283"/>
        <end position="295"/>
    </location>
</feature>
<evidence type="ECO:0000313" key="4">
    <source>
        <dbReference type="EnsemblMetazoa" id="CLYHEMP006561.1"/>
    </source>
</evidence>
<dbReference type="InterPro" id="IPR033614">
    <property type="entry name" value="RASSF1-6"/>
</dbReference>
<dbReference type="GO" id="GO:0007165">
    <property type="term" value="P:signal transduction"/>
    <property type="evidence" value="ECO:0007669"/>
    <property type="project" value="InterPro"/>
</dbReference>
<dbReference type="EnsemblMetazoa" id="CLYHEMT006561.1">
    <property type="protein sequence ID" value="CLYHEMP006561.1"/>
    <property type="gene ID" value="CLYHEMG006561"/>
</dbReference>
<organism evidence="4 5">
    <name type="scientific">Clytia hemisphaerica</name>
    <dbReference type="NCBI Taxonomy" id="252671"/>
    <lineage>
        <taxon>Eukaryota</taxon>
        <taxon>Metazoa</taxon>
        <taxon>Cnidaria</taxon>
        <taxon>Hydrozoa</taxon>
        <taxon>Hydroidolina</taxon>
        <taxon>Leptothecata</taxon>
        <taxon>Obeliida</taxon>
        <taxon>Clytiidae</taxon>
        <taxon>Clytia</taxon>
    </lineage>
</organism>
<evidence type="ECO:0000313" key="5">
    <source>
        <dbReference type="Proteomes" id="UP000594262"/>
    </source>
</evidence>
<name>A0A7M5UYS1_9CNID</name>
<keyword evidence="5" id="KW-1185">Reference proteome</keyword>
<reference evidence="4" key="1">
    <citation type="submission" date="2021-01" db="UniProtKB">
        <authorList>
            <consortium name="EnsemblMetazoa"/>
        </authorList>
    </citation>
    <scope>IDENTIFICATION</scope>
</reference>
<feature type="domain" description="SARAH" evidence="3">
    <location>
        <begin position="419"/>
        <end position="466"/>
    </location>
</feature>
<dbReference type="SUPFAM" id="SSF54236">
    <property type="entry name" value="Ubiquitin-like"/>
    <property type="match status" value="1"/>
</dbReference>
<feature type="region of interest" description="Disordered" evidence="1">
    <location>
        <begin position="1"/>
        <end position="54"/>
    </location>
</feature>
<accession>A0A7M5UYS1</accession>
<dbReference type="InterPro" id="IPR029071">
    <property type="entry name" value="Ubiquitin-like_domsf"/>
</dbReference>
<evidence type="ECO:0000259" key="2">
    <source>
        <dbReference type="PROSITE" id="PS50200"/>
    </source>
</evidence>
<dbReference type="AlphaFoldDB" id="A0A7M5UYS1"/>
<dbReference type="PANTHER" id="PTHR22738:SF15">
    <property type="entry name" value="LD40758P"/>
    <property type="match status" value="1"/>
</dbReference>
<evidence type="ECO:0000259" key="3">
    <source>
        <dbReference type="PROSITE" id="PS50951"/>
    </source>
</evidence>
<feature type="region of interest" description="Disordered" evidence="1">
    <location>
        <begin position="263"/>
        <end position="311"/>
    </location>
</feature>
<dbReference type="CDD" id="cd01784">
    <property type="entry name" value="RA_RASSF2_like"/>
    <property type="match status" value="1"/>
</dbReference>
<dbReference type="Gene3D" id="3.10.20.90">
    <property type="entry name" value="Phosphatidylinositol 3-kinase Catalytic Subunit, Chain A, domain 1"/>
    <property type="match status" value="1"/>
</dbReference>
<dbReference type="PANTHER" id="PTHR22738">
    <property type="entry name" value="RASSF"/>
    <property type="match status" value="1"/>
</dbReference>
<feature type="compositionally biased region" description="Polar residues" evidence="1">
    <location>
        <begin position="25"/>
        <end position="36"/>
    </location>
</feature>
<evidence type="ECO:0008006" key="6">
    <source>
        <dbReference type="Google" id="ProtNLM"/>
    </source>
</evidence>
<dbReference type="Proteomes" id="UP000594262">
    <property type="component" value="Unplaced"/>
</dbReference>
<proteinExistence type="predicted"/>
<dbReference type="SUPFAM" id="SSF57716">
    <property type="entry name" value="Glucocorticoid receptor-like (DNA-binding domain)"/>
    <property type="match status" value="1"/>
</dbReference>
<feature type="domain" description="Ras-associating" evidence="2">
    <location>
        <begin position="320"/>
        <end position="411"/>
    </location>
</feature>
<dbReference type="Pfam" id="PF00788">
    <property type="entry name" value="RA"/>
    <property type="match status" value="1"/>
</dbReference>